<evidence type="ECO:0000313" key="2">
    <source>
        <dbReference type="EMBL" id="OJJ80866.1"/>
    </source>
</evidence>
<feature type="compositionally biased region" description="Basic and acidic residues" evidence="1">
    <location>
        <begin position="254"/>
        <end position="282"/>
    </location>
</feature>
<organism evidence="2 3">
    <name type="scientific">Aspergillus glaucus CBS 516.65</name>
    <dbReference type="NCBI Taxonomy" id="1160497"/>
    <lineage>
        <taxon>Eukaryota</taxon>
        <taxon>Fungi</taxon>
        <taxon>Dikarya</taxon>
        <taxon>Ascomycota</taxon>
        <taxon>Pezizomycotina</taxon>
        <taxon>Eurotiomycetes</taxon>
        <taxon>Eurotiomycetidae</taxon>
        <taxon>Eurotiales</taxon>
        <taxon>Aspergillaceae</taxon>
        <taxon>Aspergillus</taxon>
        <taxon>Aspergillus subgen. Aspergillus</taxon>
    </lineage>
</organism>
<evidence type="ECO:0000256" key="1">
    <source>
        <dbReference type="SAM" id="MobiDB-lite"/>
    </source>
</evidence>
<dbReference type="AlphaFoldDB" id="A0A1L9VA83"/>
<dbReference type="EMBL" id="KV878908">
    <property type="protein sequence ID" value="OJJ80866.1"/>
    <property type="molecule type" value="Genomic_DNA"/>
</dbReference>
<reference evidence="3" key="1">
    <citation type="journal article" date="2017" name="Genome Biol.">
        <title>Comparative genomics reveals high biological diversity and specific adaptations in the industrially and medically important fungal genus Aspergillus.</title>
        <authorList>
            <person name="de Vries R.P."/>
            <person name="Riley R."/>
            <person name="Wiebenga A."/>
            <person name="Aguilar-Osorio G."/>
            <person name="Amillis S."/>
            <person name="Uchima C.A."/>
            <person name="Anderluh G."/>
            <person name="Asadollahi M."/>
            <person name="Askin M."/>
            <person name="Barry K."/>
            <person name="Battaglia E."/>
            <person name="Bayram O."/>
            <person name="Benocci T."/>
            <person name="Braus-Stromeyer S.A."/>
            <person name="Caldana C."/>
            <person name="Canovas D."/>
            <person name="Cerqueira G.C."/>
            <person name="Chen F."/>
            <person name="Chen W."/>
            <person name="Choi C."/>
            <person name="Clum A."/>
            <person name="Dos Santos R.A."/>
            <person name="Damasio A.R."/>
            <person name="Diallinas G."/>
            <person name="Emri T."/>
            <person name="Fekete E."/>
            <person name="Flipphi M."/>
            <person name="Freyberg S."/>
            <person name="Gallo A."/>
            <person name="Gournas C."/>
            <person name="Habgood R."/>
            <person name="Hainaut M."/>
            <person name="Harispe M.L."/>
            <person name="Henrissat B."/>
            <person name="Hilden K.S."/>
            <person name="Hope R."/>
            <person name="Hossain A."/>
            <person name="Karabika E."/>
            <person name="Karaffa L."/>
            <person name="Karanyi Z."/>
            <person name="Krasevec N."/>
            <person name="Kuo A."/>
            <person name="Kusch H."/>
            <person name="LaButti K."/>
            <person name="Lagendijk E.L."/>
            <person name="Lapidus A."/>
            <person name="Levasseur A."/>
            <person name="Lindquist E."/>
            <person name="Lipzen A."/>
            <person name="Logrieco A.F."/>
            <person name="MacCabe A."/>
            <person name="Maekelae M.R."/>
            <person name="Malavazi I."/>
            <person name="Melin P."/>
            <person name="Meyer V."/>
            <person name="Mielnichuk N."/>
            <person name="Miskei M."/>
            <person name="Molnar A.P."/>
            <person name="Mule G."/>
            <person name="Ngan C.Y."/>
            <person name="Orejas M."/>
            <person name="Orosz E."/>
            <person name="Ouedraogo J.P."/>
            <person name="Overkamp K.M."/>
            <person name="Park H.-S."/>
            <person name="Perrone G."/>
            <person name="Piumi F."/>
            <person name="Punt P.J."/>
            <person name="Ram A.F."/>
            <person name="Ramon A."/>
            <person name="Rauscher S."/>
            <person name="Record E."/>
            <person name="Riano-Pachon D.M."/>
            <person name="Robert V."/>
            <person name="Roehrig J."/>
            <person name="Ruller R."/>
            <person name="Salamov A."/>
            <person name="Salih N.S."/>
            <person name="Samson R.A."/>
            <person name="Sandor E."/>
            <person name="Sanguinetti M."/>
            <person name="Schuetze T."/>
            <person name="Sepcic K."/>
            <person name="Shelest E."/>
            <person name="Sherlock G."/>
            <person name="Sophianopoulou V."/>
            <person name="Squina F.M."/>
            <person name="Sun H."/>
            <person name="Susca A."/>
            <person name="Todd R.B."/>
            <person name="Tsang A."/>
            <person name="Unkles S.E."/>
            <person name="van de Wiele N."/>
            <person name="van Rossen-Uffink D."/>
            <person name="Oliveira J.V."/>
            <person name="Vesth T.C."/>
            <person name="Visser J."/>
            <person name="Yu J.-H."/>
            <person name="Zhou M."/>
            <person name="Andersen M.R."/>
            <person name="Archer D.B."/>
            <person name="Baker S.E."/>
            <person name="Benoit I."/>
            <person name="Brakhage A.A."/>
            <person name="Braus G.H."/>
            <person name="Fischer R."/>
            <person name="Frisvad J.C."/>
            <person name="Goldman G.H."/>
            <person name="Houbraken J."/>
            <person name="Oakley B."/>
            <person name="Pocsi I."/>
            <person name="Scazzocchio C."/>
            <person name="Seiboth B."/>
            <person name="vanKuyk P.A."/>
            <person name="Wortman J."/>
            <person name="Dyer P.S."/>
            <person name="Grigoriev I.V."/>
        </authorList>
    </citation>
    <scope>NUCLEOTIDE SEQUENCE [LARGE SCALE GENOMIC DNA]</scope>
    <source>
        <strain evidence="3">CBS 516.65</strain>
    </source>
</reference>
<sequence>MLGGLLKEIHTRHFWLIASPGNEYLTKEAWREGVVDLFLTAKKCAELVPKAQTSNGGMGGNTESITYGSQEWQKEYVTISTGCVKSATVLDRFNVSCVQTDVYALVQMWFILEVQIALLDFEGAGKRLGRMSWHCTINSGRKNREKSTQVTAETYGKLVPRPTHKAGGLTWSGRFEYMHEVPTLMMRPEENGCALSSLIKEVWFQKRDELVQEQVDTGEQHPANEPNLALMRLSSTNDEEHQTSWNGGVRSKTLHPDHPSKEDHKNQFDELNDQARDMKAVK</sequence>
<name>A0A1L9VA83_ASPGL</name>
<accession>A0A1L9VA83</accession>
<dbReference type="RefSeq" id="XP_022397564.1">
    <property type="nucleotide sequence ID" value="XM_022543765.1"/>
</dbReference>
<dbReference type="Proteomes" id="UP000184300">
    <property type="component" value="Unassembled WGS sequence"/>
</dbReference>
<gene>
    <name evidence="2" type="ORF">ASPGLDRAFT_28514</name>
</gene>
<feature type="region of interest" description="Disordered" evidence="1">
    <location>
        <begin position="236"/>
        <end position="282"/>
    </location>
</feature>
<proteinExistence type="predicted"/>
<protein>
    <submittedName>
        <fullName evidence="2">Uncharacterized protein</fullName>
    </submittedName>
</protein>
<dbReference type="VEuPathDB" id="FungiDB:ASPGLDRAFT_28514"/>
<keyword evidence="3" id="KW-1185">Reference proteome</keyword>
<dbReference type="GeneID" id="34460026"/>
<evidence type="ECO:0000313" key="3">
    <source>
        <dbReference type="Proteomes" id="UP000184300"/>
    </source>
</evidence>